<dbReference type="Proteomes" id="UP000633418">
    <property type="component" value="Chromosome"/>
</dbReference>
<keyword evidence="2" id="KW-0812">Transmembrane</keyword>
<organism evidence="3 4">
    <name type="scientific">Pseudomonas xantholysinigenes</name>
    <dbReference type="NCBI Taxonomy" id="2745490"/>
    <lineage>
        <taxon>Bacteria</taxon>
        <taxon>Pseudomonadati</taxon>
        <taxon>Pseudomonadota</taxon>
        <taxon>Gammaproteobacteria</taxon>
        <taxon>Pseudomonadales</taxon>
        <taxon>Pseudomonadaceae</taxon>
        <taxon>Pseudomonas</taxon>
    </lineage>
</organism>
<keyword evidence="2" id="KW-1133">Transmembrane helix</keyword>
<keyword evidence="4" id="KW-1185">Reference proteome</keyword>
<feature type="transmembrane region" description="Helical" evidence="2">
    <location>
        <begin position="45"/>
        <end position="64"/>
    </location>
</feature>
<dbReference type="KEGG" id="pxn:HU772_014550"/>
<feature type="transmembrane region" description="Helical" evidence="2">
    <location>
        <begin position="140"/>
        <end position="162"/>
    </location>
</feature>
<feature type="region of interest" description="Disordered" evidence="1">
    <location>
        <begin position="261"/>
        <end position="283"/>
    </location>
</feature>
<evidence type="ECO:0000256" key="2">
    <source>
        <dbReference type="SAM" id="Phobius"/>
    </source>
</evidence>
<reference evidence="3 4" key="1">
    <citation type="journal article" date="2020" name="Microorganisms">
        <title>Reliable Identification of Environmental Pseudomonas Isolates Using the rpoD Gene.</title>
        <authorList>
            <consortium name="The Broad Institute Genome Sequencing Platform"/>
            <person name="Girard L."/>
            <person name="Lood C."/>
            <person name="Rokni-Zadeh H."/>
            <person name="van Noort V."/>
            <person name="Lavigne R."/>
            <person name="De Mot R."/>
        </authorList>
    </citation>
    <scope>NUCLEOTIDE SEQUENCE [LARGE SCALE GENOMIC DNA]</scope>
    <source>
        <strain evidence="3 4">RW9S1A</strain>
    </source>
</reference>
<dbReference type="EMBL" id="CP077095">
    <property type="protein sequence ID" value="QXI36572.1"/>
    <property type="molecule type" value="Genomic_DNA"/>
</dbReference>
<feature type="transmembrane region" description="Helical" evidence="2">
    <location>
        <begin position="115"/>
        <end position="133"/>
    </location>
</feature>
<feature type="transmembrane region" description="Helical" evidence="2">
    <location>
        <begin position="21"/>
        <end position="39"/>
    </location>
</feature>
<protein>
    <submittedName>
        <fullName evidence="3">Uncharacterized protein</fullName>
    </submittedName>
</protein>
<gene>
    <name evidence="3" type="ORF">HU772_014550</name>
</gene>
<sequence length="283" mass="31343">MTTPATTNTQASPSRPLTNTIYALVFALWIALVLIACIYPDSMIVIAIGYTGLLPFLLGAIWLSRLNDRYGISSRVSSWLGRILITWALFGYAIYAQKWAAATINEIFHIDANHLGITYLVVAALFAPFELLYQDNIMAYGLLLIIAVGNFQALWLILRLLGDTAHDKIPTVRIVIISILTLMLGAFFFTIGSNIARDKAMLIKTFAVWADFNTSHPCSDDWAPTVDSLVFLEGGKVLTYQKSAKDEQFKFQSCDYKKAFHQPSSPLTEPPGHPHPADHTASS</sequence>
<keyword evidence="2" id="KW-0472">Membrane</keyword>
<dbReference type="RefSeq" id="WP_186654227.1">
    <property type="nucleotide sequence ID" value="NZ_CP077095.1"/>
</dbReference>
<evidence type="ECO:0000313" key="4">
    <source>
        <dbReference type="Proteomes" id="UP000633418"/>
    </source>
</evidence>
<name>A0A9E6PS43_9PSED</name>
<accession>A0A9E6PS43</accession>
<feature type="transmembrane region" description="Helical" evidence="2">
    <location>
        <begin position="76"/>
        <end position="95"/>
    </location>
</feature>
<proteinExistence type="predicted"/>
<feature type="transmembrane region" description="Helical" evidence="2">
    <location>
        <begin position="174"/>
        <end position="196"/>
    </location>
</feature>
<dbReference type="AlphaFoldDB" id="A0A9E6PS43"/>
<evidence type="ECO:0000313" key="3">
    <source>
        <dbReference type="EMBL" id="QXI36572.1"/>
    </source>
</evidence>
<evidence type="ECO:0000256" key="1">
    <source>
        <dbReference type="SAM" id="MobiDB-lite"/>
    </source>
</evidence>
<reference evidence="3 4" key="2">
    <citation type="journal article" date="2021" name="Microorganisms">
        <title>The Ever-Expanding Pseudomonas Genus: Description of 43 New Species and Partition of the Pseudomonas putida Group.</title>
        <authorList>
            <person name="Girard L."/>
            <person name="Lood C."/>
            <person name="Hofte M."/>
            <person name="Vandamme P."/>
            <person name="Rokni-Zadeh H."/>
            <person name="van Noort V."/>
            <person name="Lavigne R."/>
            <person name="De Mot R."/>
        </authorList>
    </citation>
    <scope>NUCLEOTIDE SEQUENCE [LARGE SCALE GENOMIC DNA]</scope>
    <source>
        <strain evidence="3 4">RW9S1A</strain>
    </source>
</reference>